<gene>
    <name evidence="3" type="ORF">FYC77_04395</name>
</gene>
<feature type="transmembrane region" description="Helical" evidence="2">
    <location>
        <begin position="189"/>
        <end position="209"/>
    </location>
</feature>
<keyword evidence="2" id="KW-0472">Membrane</keyword>
<reference evidence="3 4" key="1">
    <citation type="submission" date="2019-08" db="EMBL/GenBank/DDBJ databases">
        <title>Archaea genome.</title>
        <authorList>
            <person name="Kajale S."/>
            <person name="Shouche Y."/>
            <person name="Deshpande N."/>
            <person name="Sharma A."/>
        </authorList>
    </citation>
    <scope>NUCLEOTIDE SEQUENCE [LARGE SCALE GENOMIC DNA]</scope>
    <source>
        <strain evidence="3 4">ESP3B_9</strain>
    </source>
</reference>
<feature type="transmembrane region" description="Helical" evidence="2">
    <location>
        <begin position="113"/>
        <end position="132"/>
    </location>
</feature>
<protein>
    <submittedName>
        <fullName evidence="3">PH domain-containing protein</fullName>
    </submittedName>
</protein>
<evidence type="ECO:0000313" key="4">
    <source>
        <dbReference type="Proteomes" id="UP000324104"/>
    </source>
</evidence>
<comment type="caution">
    <text evidence="3">The sequence shown here is derived from an EMBL/GenBank/DDBJ whole genome shotgun (WGS) entry which is preliminary data.</text>
</comment>
<evidence type="ECO:0000256" key="1">
    <source>
        <dbReference type="SAM" id="MobiDB-lite"/>
    </source>
</evidence>
<evidence type="ECO:0000313" key="3">
    <source>
        <dbReference type="EMBL" id="TYT63315.1"/>
    </source>
</evidence>
<keyword evidence="4" id="KW-1185">Reference proteome</keyword>
<feature type="transmembrane region" description="Helical" evidence="2">
    <location>
        <begin position="164"/>
        <end position="183"/>
    </location>
</feature>
<sequence>MATRDRVDAADFGSPDVGFKTAIGFYTGILLAGVLAGGGVLAGVATPTLLSMFPTAVTVTTIVGFVLAGRATGLAERIGERRWRRLACYAPAAAFGAVVPISAATSIDLPSRFLVLAATLFVLTGVLGFDVAHMARSRYVAFLTRDEPTATWSYRKLSALSNRYALMAVWLAVIAGGLASAAVGGRFGLFWAFWGAVMLATLWMDDGIWGQFEPSDRWGTAEMAAHDAGILIETGLSSSLVPWERIDDVRLTDDELVLEQRLWPSLRCDRSVIDDPEAVLEGIDRAREQSRTTSPADPATEPDRRR</sequence>
<name>A0A5D5AQX1_9EURY</name>
<feature type="region of interest" description="Disordered" evidence="1">
    <location>
        <begin position="283"/>
        <end position="306"/>
    </location>
</feature>
<dbReference type="RefSeq" id="WP_149080291.1">
    <property type="nucleotide sequence ID" value="NZ_VTAW01000003.1"/>
</dbReference>
<dbReference type="EMBL" id="VTAW01000003">
    <property type="protein sequence ID" value="TYT63315.1"/>
    <property type="molecule type" value="Genomic_DNA"/>
</dbReference>
<feature type="transmembrane region" description="Helical" evidence="2">
    <location>
        <begin position="51"/>
        <end position="74"/>
    </location>
</feature>
<keyword evidence="2" id="KW-1133">Transmembrane helix</keyword>
<accession>A0A5D5AQX1</accession>
<organism evidence="3 4">
    <name type="scientific">Natrialba swarupiae</name>
    <dbReference type="NCBI Taxonomy" id="2448032"/>
    <lineage>
        <taxon>Archaea</taxon>
        <taxon>Methanobacteriati</taxon>
        <taxon>Methanobacteriota</taxon>
        <taxon>Stenosarchaea group</taxon>
        <taxon>Halobacteria</taxon>
        <taxon>Halobacteriales</taxon>
        <taxon>Natrialbaceae</taxon>
        <taxon>Natrialba</taxon>
    </lineage>
</organism>
<feature type="transmembrane region" description="Helical" evidence="2">
    <location>
        <begin position="86"/>
        <end position="107"/>
    </location>
</feature>
<keyword evidence="2" id="KW-0812">Transmembrane</keyword>
<feature type="transmembrane region" description="Helical" evidence="2">
    <location>
        <begin position="21"/>
        <end position="45"/>
    </location>
</feature>
<dbReference type="Proteomes" id="UP000324104">
    <property type="component" value="Unassembled WGS sequence"/>
</dbReference>
<proteinExistence type="predicted"/>
<evidence type="ECO:0000256" key="2">
    <source>
        <dbReference type="SAM" id="Phobius"/>
    </source>
</evidence>
<dbReference type="AlphaFoldDB" id="A0A5D5AQX1"/>